<dbReference type="PROSITE" id="PS01117">
    <property type="entry name" value="HTH_MARR_1"/>
    <property type="match status" value="1"/>
</dbReference>
<gene>
    <name evidence="5" type="ORF">GB882_09260</name>
</gene>
<dbReference type="InterPro" id="IPR036390">
    <property type="entry name" value="WH_DNA-bd_sf"/>
</dbReference>
<accession>A0A7J9UW68</accession>
<sequence>MGVLGRLSRASQLVDRELRTFFAEHGLQPGEFDILATLRRAGTPHRLSAGALADSSMVTSGAITNRIDRLVAKGYVTRETDPHNRRSVLITLTDAGRELVDVVAGAHLENERRLLEPLTAAQQEQLAGLLRRLLAGLGDI</sequence>
<reference evidence="5 6" key="1">
    <citation type="submission" date="2019-10" db="EMBL/GenBank/DDBJ databases">
        <title>Georgenia wutianyii sp. nov. and Georgenia yuyongxinii sp. nov. isolated from plateau pika (Ochotona curzoniae) in the Qinghai-Tibet plateau of China.</title>
        <authorList>
            <person name="Tian Z."/>
        </authorList>
    </citation>
    <scope>NUCLEOTIDE SEQUENCE [LARGE SCALE GENOMIC DNA]</scope>
    <source>
        <strain evidence="5 6">JCM 15130</strain>
    </source>
</reference>
<comment type="caution">
    <text evidence="5">The sequence shown here is derived from an EMBL/GenBank/DDBJ whole genome shotgun (WGS) entry which is preliminary data.</text>
</comment>
<evidence type="ECO:0000256" key="1">
    <source>
        <dbReference type="ARBA" id="ARBA00023015"/>
    </source>
</evidence>
<evidence type="ECO:0000259" key="4">
    <source>
        <dbReference type="PROSITE" id="PS50995"/>
    </source>
</evidence>
<dbReference type="InterPro" id="IPR000835">
    <property type="entry name" value="HTH_MarR-typ"/>
</dbReference>
<dbReference type="OrthoDB" id="3237509at2"/>
<dbReference type="SMART" id="SM00347">
    <property type="entry name" value="HTH_MARR"/>
    <property type="match status" value="1"/>
</dbReference>
<dbReference type="PANTHER" id="PTHR42756:SF1">
    <property type="entry name" value="TRANSCRIPTIONAL REPRESSOR OF EMRAB OPERON"/>
    <property type="match status" value="1"/>
</dbReference>
<dbReference type="EMBL" id="WHPD01002000">
    <property type="protein sequence ID" value="MPV88856.1"/>
    <property type="molecule type" value="Genomic_DNA"/>
</dbReference>
<dbReference type="PROSITE" id="PS50995">
    <property type="entry name" value="HTH_MARR_2"/>
    <property type="match status" value="1"/>
</dbReference>
<dbReference type="PRINTS" id="PR00598">
    <property type="entry name" value="HTHMARR"/>
</dbReference>
<keyword evidence="1" id="KW-0805">Transcription regulation</keyword>
<evidence type="ECO:0000313" key="6">
    <source>
        <dbReference type="Proteomes" id="UP000429644"/>
    </source>
</evidence>
<keyword evidence="6" id="KW-1185">Reference proteome</keyword>
<feature type="domain" description="HTH marR-type" evidence="4">
    <location>
        <begin position="1"/>
        <end position="135"/>
    </location>
</feature>
<evidence type="ECO:0000313" key="5">
    <source>
        <dbReference type="EMBL" id="MPV88856.1"/>
    </source>
</evidence>
<dbReference type="Pfam" id="PF12802">
    <property type="entry name" value="MarR_2"/>
    <property type="match status" value="1"/>
</dbReference>
<dbReference type="AlphaFoldDB" id="A0A7J9UW68"/>
<evidence type="ECO:0000256" key="3">
    <source>
        <dbReference type="ARBA" id="ARBA00023163"/>
    </source>
</evidence>
<dbReference type="SUPFAM" id="SSF46785">
    <property type="entry name" value="Winged helix' DNA-binding domain"/>
    <property type="match status" value="1"/>
</dbReference>
<dbReference type="InterPro" id="IPR023187">
    <property type="entry name" value="Tscrpt_reg_MarR-type_CS"/>
</dbReference>
<evidence type="ECO:0000256" key="2">
    <source>
        <dbReference type="ARBA" id="ARBA00023125"/>
    </source>
</evidence>
<dbReference type="GO" id="GO:0003700">
    <property type="term" value="F:DNA-binding transcription factor activity"/>
    <property type="evidence" value="ECO:0007669"/>
    <property type="project" value="InterPro"/>
</dbReference>
<protein>
    <submittedName>
        <fullName evidence="5">MarR family transcriptional regulator</fullName>
    </submittedName>
</protein>
<dbReference type="InterPro" id="IPR036388">
    <property type="entry name" value="WH-like_DNA-bd_sf"/>
</dbReference>
<proteinExistence type="predicted"/>
<dbReference type="GO" id="GO:0003677">
    <property type="term" value="F:DNA binding"/>
    <property type="evidence" value="ECO:0007669"/>
    <property type="project" value="UniProtKB-KW"/>
</dbReference>
<dbReference type="Proteomes" id="UP000429644">
    <property type="component" value="Unassembled WGS sequence"/>
</dbReference>
<keyword evidence="3" id="KW-0804">Transcription</keyword>
<organism evidence="5 6">
    <name type="scientific">Georgenia ruanii</name>
    <dbReference type="NCBI Taxonomy" id="348442"/>
    <lineage>
        <taxon>Bacteria</taxon>
        <taxon>Bacillati</taxon>
        <taxon>Actinomycetota</taxon>
        <taxon>Actinomycetes</taxon>
        <taxon>Micrococcales</taxon>
        <taxon>Bogoriellaceae</taxon>
        <taxon>Georgenia</taxon>
    </lineage>
</organism>
<keyword evidence="2" id="KW-0238">DNA-binding</keyword>
<name>A0A7J9UW68_9MICO</name>
<dbReference type="Gene3D" id="1.10.10.10">
    <property type="entry name" value="Winged helix-like DNA-binding domain superfamily/Winged helix DNA-binding domain"/>
    <property type="match status" value="1"/>
</dbReference>
<dbReference type="PANTHER" id="PTHR42756">
    <property type="entry name" value="TRANSCRIPTIONAL REGULATOR, MARR"/>
    <property type="match status" value="1"/>
</dbReference>